<keyword evidence="2" id="KW-1185">Reference proteome</keyword>
<organism evidence="1 2">
    <name type="scientific">Adiantum capillus-veneris</name>
    <name type="common">Maidenhair fern</name>
    <dbReference type="NCBI Taxonomy" id="13818"/>
    <lineage>
        <taxon>Eukaryota</taxon>
        <taxon>Viridiplantae</taxon>
        <taxon>Streptophyta</taxon>
        <taxon>Embryophyta</taxon>
        <taxon>Tracheophyta</taxon>
        <taxon>Polypodiopsida</taxon>
        <taxon>Polypodiidae</taxon>
        <taxon>Polypodiales</taxon>
        <taxon>Pteridineae</taxon>
        <taxon>Pteridaceae</taxon>
        <taxon>Vittarioideae</taxon>
        <taxon>Adiantum</taxon>
    </lineage>
</organism>
<sequence length="79" mass="8964">MDIDKANVLGVDPETLTTTNGCAAHDGRLLLVECLKRQYRQHYESRNCLVESNDVVELKVEGGCHRWEFVEATYLDPPT</sequence>
<dbReference type="EMBL" id="JABFUD020000011">
    <property type="protein sequence ID" value="KAI5073425.1"/>
    <property type="molecule type" value="Genomic_DNA"/>
</dbReference>
<proteinExistence type="predicted"/>
<dbReference type="Proteomes" id="UP000886520">
    <property type="component" value="Chromosome 11"/>
</dbReference>
<reference evidence="1" key="1">
    <citation type="submission" date="2021-01" db="EMBL/GenBank/DDBJ databases">
        <title>Adiantum capillus-veneris genome.</title>
        <authorList>
            <person name="Fang Y."/>
            <person name="Liao Q."/>
        </authorList>
    </citation>
    <scope>NUCLEOTIDE SEQUENCE</scope>
    <source>
        <strain evidence="1">H3</strain>
        <tissue evidence="1">Leaf</tissue>
    </source>
</reference>
<gene>
    <name evidence="1" type="ORF">GOP47_0011438</name>
</gene>
<dbReference type="AlphaFoldDB" id="A0A9D4UST1"/>
<accession>A0A9D4UST1</accession>
<evidence type="ECO:0000313" key="1">
    <source>
        <dbReference type="EMBL" id="KAI5073425.1"/>
    </source>
</evidence>
<protein>
    <submittedName>
        <fullName evidence="1">Uncharacterized protein</fullName>
    </submittedName>
</protein>
<comment type="caution">
    <text evidence="1">The sequence shown here is derived from an EMBL/GenBank/DDBJ whole genome shotgun (WGS) entry which is preliminary data.</text>
</comment>
<name>A0A9D4UST1_ADICA</name>
<evidence type="ECO:0000313" key="2">
    <source>
        <dbReference type="Proteomes" id="UP000886520"/>
    </source>
</evidence>